<comment type="similarity">
    <text evidence="1">Belongs to the VPS16 family.</text>
</comment>
<dbReference type="PANTHER" id="PTHR12811">
    <property type="entry name" value="VACUOLAR PROTEIN SORTING VPS16"/>
    <property type="match status" value="1"/>
</dbReference>
<feature type="domain" description="Vps16 N-terminal" evidence="3">
    <location>
        <begin position="3"/>
        <end position="455"/>
    </location>
</feature>
<evidence type="ECO:0000259" key="2">
    <source>
        <dbReference type="Pfam" id="PF04840"/>
    </source>
</evidence>
<reference evidence="4 5" key="1">
    <citation type="submission" date="2023-10" db="EMBL/GenBank/DDBJ databases">
        <title>Comparative genomics analysis reveals potential genetic determinants of host preference in Cryptosporidium xiaoi.</title>
        <authorList>
            <person name="Xiao L."/>
            <person name="Li J."/>
        </authorList>
    </citation>
    <scope>NUCLEOTIDE SEQUENCE [LARGE SCALE GENOMIC DNA]</scope>
    <source>
        <strain evidence="4 5">52996</strain>
    </source>
</reference>
<dbReference type="Gene3D" id="1.10.150.780">
    <property type="entry name" value="Vps16, C-terminal region"/>
    <property type="match status" value="1"/>
</dbReference>
<evidence type="ECO:0000313" key="4">
    <source>
        <dbReference type="EMBL" id="KAK6589418.1"/>
    </source>
</evidence>
<evidence type="ECO:0000256" key="1">
    <source>
        <dbReference type="ARBA" id="ARBA00009250"/>
    </source>
</evidence>
<dbReference type="InterPro" id="IPR006926">
    <property type="entry name" value="Vps16_N"/>
</dbReference>
<evidence type="ECO:0000259" key="3">
    <source>
        <dbReference type="Pfam" id="PF04841"/>
    </source>
</evidence>
<organism evidence="4 5">
    <name type="scientific">Cryptosporidium xiaoi</name>
    <dbReference type="NCBI Taxonomy" id="659607"/>
    <lineage>
        <taxon>Eukaryota</taxon>
        <taxon>Sar</taxon>
        <taxon>Alveolata</taxon>
        <taxon>Apicomplexa</taxon>
        <taxon>Conoidasida</taxon>
        <taxon>Coccidia</taxon>
        <taxon>Eucoccidiorida</taxon>
        <taxon>Eimeriorina</taxon>
        <taxon>Cryptosporidiidae</taxon>
        <taxon>Cryptosporidium</taxon>
    </lineage>
</organism>
<dbReference type="AlphaFoldDB" id="A0AAV9XXG7"/>
<gene>
    <name evidence="4" type="ORF">RS030_203237</name>
</gene>
<feature type="domain" description="Vps16 C-terminal" evidence="2">
    <location>
        <begin position="764"/>
        <end position="943"/>
    </location>
</feature>
<name>A0AAV9XXG7_9CRYT</name>
<keyword evidence="5" id="KW-1185">Reference proteome</keyword>
<dbReference type="EMBL" id="JAWDEY010000012">
    <property type="protein sequence ID" value="KAK6589418.1"/>
    <property type="molecule type" value="Genomic_DNA"/>
</dbReference>
<evidence type="ECO:0000313" key="5">
    <source>
        <dbReference type="Proteomes" id="UP001311799"/>
    </source>
</evidence>
<protein>
    <submittedName>
        <fullName evidence="4">VPS16 vacuolar sorting</fullName>
    </submittedName>
</protein>
<dbReference type="Pfam" id="PF04840">
    <property type="entry name" value="Vps16_C"/>
    <property type="match status" value="2"/>
</dbReference>
<accession>A0AAV9XXG7</accession>
<dbReference type="GO" id="GO:0030897">
    <property type="term" value="C:HOPS complex"/>
    <property type="evidence" value="ECO:0007669"/>
    <property type="project" value="TreeGrafter"/>
</dbReference>
<proteinExistence type="inferred from homology"/>
<dbReference type="GO" id="GO:0003779">
    <property type="term" value="F:actin binding"/>
    <property type="evidence" value="ECO:0007669"/>
    <property type="project" value="TreeGrafter"/>
</dbReference>
<dbReference type="Proteomes" id="UP001311799">
    <property type="component" value="Unassembled WGS sequence"/>
</dbReference>
<dbReference type="Pfam" id="PF04841">
    <property type="entry name" value="Vps16_N"/>
    <property type="match status" value="1"/>
</dbReference>
<dbReference type="InterPro" id="IPR016534">
    <property type="entry name" value="VPS16"/>
</dbReference>
<dbReference type="PIRSF" id="PIRSF007949">
    <property type="entry name" value="VPS16"/>
    <property type="match status" value="1"/>
</dbReference>
<dbReference type="GO" id="GO:0006886">
    <property type="term" value="P:intracellular protein transport"/>
    <property type="evidence" value="ECO:0007669"/>
    <property type="project" value="InterPro"/>
</dbReference>
<dbReference type="InterPro" id="IPR038132">
    <property type="entry name" value="Vps16_C_sf"/>
</dbReference>
<dbReference type="GO" id="GO:0016197">
    <property type="term" value="P:endosomal transport"/>
    <property type="evidence" value="ECO:0007669"/>
    <property type="project" value="TreeGrafter"/>
</dbReference>
<feature type="domain" description="Vps16 C-terminal" evidence="2">
    <location>
        <begin position="576"/>
        <end position="638"/>
    </location>
</feature>
<dbReference type="InterPro" id="IPR006925">
    <property type="entry name" value="Vps16_C"/>
</dbReference>
<comment type="caution">
    <text evidence="4">The sequence shown here is derived from an EMBL/GenBank/DDBJ whole genome shotgun (WGS) entry which is preliminary data.</text>
</comment>
<dbReference type="GO" id="GO:0005765">
    <property type="term" value="C:lysosomal membrane"/>
    <property type="evidence" value="ECO:0007669"/>
    <property type="project" value="TreeGrafter"/>
</dbReference>
<dbReference type="PANTHER" id="PTHR12811:SF0">
    <property type="entry name" value="VACUOLAR PROTEIN SORTING-ASSOCIATED PROTEIN 16 HOMOLOG"/>
    <property type="match status" value="1"/>
</dbReference>
<dbReference type="GO" id="GO:0042144">
    <property type="term" value="P:vacuole fusion, non-autophagic"/>
    <property type="evidence" value="ECO:0007669"/>
    <property type="project" value="TreeGrafter"/>
</dbReference>
<sequence>MKYNWRKLGDGWYEHRKDSFMDWEITDKELKRNMIAISNNGGPVAILMTSSGSNSGLVSTFNLVIYTFRGREIGRMAWLDHIPVSMDWSSESTLITVFSDATIKVFSPLLELIQVFSLKKNINSNGCIILSRIFSYGICFVSSNYDVYFVSPLDYSKCYCLTKIPLRCNPFDIESTVPILNMDKSLIRFPTNIFLPLEDYSVAVLNIWDPSISTIVTKDGIISPKAVDPAYFTENKSQNSNERFIGFSISPSSEILVTLTESMILTMRKTTSIFEEPFFSCKLDIPFTKVKQLVWCGNDSVALNTLVSASYETNPVSIGSISDSNILKKQNNILYVGGFGNQWLTYNYGKHSFLLSTEVDGLKIQTSSHSEYISKVPKSLESIFGIGSCDPSAMLYFAYEKHISGDIAAYHSLRAISSHFLEASLTCIEAAINIYYDEEAYTKLLKVASFGKQFFIRSCSSNISEVRKWEKMYISACRDLRIIKAVNESLAEFNTNVVQLRTFGIKVLSSRLANHKCYLLSIKICEYCNMSAYHVLSNWACDKIRHSIDYTDEELANIIISKIVGKKSLDVNNNYFSIIANEAAKSGRLHLAILLLEHEPNLQRRIYMLLKLPSFKLAVEQSIKHKNIDLVYVCVVHLLYNSTKIKDIGVDKSVLDISSQRQYWDSEIIETLVNIPDIIPFVIYYCTHLGETELLIKLFEEIKNYFDAGWVKIMLASTEESILVKLEHLAHAAAYFSSSINSSNNIEINKLLSNKSFSKYIQLLKKTIPQTNNMKSQSISFIHSLNSNSGSFEREAVISEIELLQYQMNLEVKSKKNSWLVSQIPNYSTFVGISLANTVKYLAFLGLLDELNSIKNSLNIPESLYLTYKIKGLASGKRFQELSTEIQNLNINYLPISLEKIIDICLYYDARHIAAKLIPKLKSSEKQDYWYNRAGIYRETGQLRNESSVQSKIINTFSGAIGKIVKNE</sequence>
<dbReference type="GO" id="GO:0005768">
    <property type="term" value="C:endosome"/>
    <property type="evidence" value="ECO:0007669"/>
    <property type="project" value="TreeGrafter"/>
</dbReference>